<sequence length="160" mass="19082">MIIKKEIELNSEDITRKLNYLIDTESYEAFRELEQIYEGLKGTLEQLVTVRDKVEDKENSELNQVIQKQLNHIFDSVGITYDMYYKKAVGRDFIPNIEREVIKDINKQMRALRFSEKTIIERQSYLNKLSYDSLYHIKEKLPSRNSVMEHAKFNIANQRN</sequence>
<proteinExistence type="predicted"/>
<name>A0AAP7IGM2_9STAP</name>
<comment type="caution">
    <text evidence="1">The sequence shown here is derived from an EMBL/GenBank/DDBJ whole genome shotgun (WGS) entry which is preliminary data.</text>
</comment>
<organism evidence="1 2">
    <name type="scientific">Staphylococcus equorum</name>
    <dbReference type="NCBI Taxonomy" id="246432"/>
    <lineage>
        <taxon>Bacteria</taxon>
        <taxon>Bacillati</taxon>
        <taxon>Bacillota</taxon>
        <taxon>Bacilli</taxon>
        <taxon>Bacillales</taxon>
        <taxon>Staphylococcaceae</taxon>
        <taxon>Staphylococcus</taxon>
    </lineage>
</organism>
<dbReference type="AlphaFoldDB" id="A0AAP7IGM2"/>
<evidence type="ECO:0000313" key="2">
    <source>
        <dbReference type="Proteomes" id="UP000095464"/>
    </source>
</evidence>
<evidence type="ECO:0000313" key="1">
    <source>
        <dbReference type="EMBL" id="OEK59096.1"/>
    </source>
</evidence>
<accession>A0AAP7IGM2</accession>
<dbReference type="EMBL" id="LNPX01000001">
    <property type="protein sequence ID" value="OEK59096.1"/>
    <property type="molecule type" value="Genomic_DNA"/>
</dbReference>
<protein>
    <submittedName>
        <fullName evidence="1">Uncharacterized protein</fullName>
    </submittedName>
</protein>
<gene>
    <name evidence="1" type="ORF">ASS94_00080</name>
</gene>
<dbReference type="RefSeq" id="WP_069854222.1">
    <property type="nucleotide sequence ID" value="NZ_LNPX01000001.1"/>
</dbReference>
<dbReference type="Proteomes" id="UP000095464">
    <property type="component" value="Unassembled WGS sequence"/>
</dbReference>
<reference evidence="2" key="1">
    <citation type="submission" date="2015-11" db="EMBL/GenBank/DDBJ databases">
        <title>Genomic diversity of Staphylococcus saprophyticus strains from urinary tract infections, animal surfaces, and fermented foods.</title>
        <authorList>
            <person name="Wolfe B.E."/>
        </authorList>
    </citation>
    <scope>NUCLEOTIDE SEQUENCE [LARGE SCALE GENOMIC DNA]</scope>
    <source>
        <strain evidence="2">738_7</strain>
    </source>
</reference>